<evidence type="ECO:0000313" key="3">
    <source>
        <dbReference type="Proteomes" id="UP001630127"/>
    </source>
</evidence>
<organism evidence="2 3">
    <name type="scientific">Cinchona calisaya</name>
    <dbReference type="NCBI Taxonomy" id="153742"/>
    <lineage>
        <taxon>Eukaryota</taxon>
        <taxon>Viridiplantae</taxon>
        <taxon>Streptophyta</taxon>
        <taxon>Embryophyta</taxon>
        <taxon>Tracheophyta</taxon>
        <taxon>Spermatophyta</taxon>
        <taxon>Magnoliopsida</taxon>
        <taxon>eudicotyledons</taxon>
        <taxon>Gunneridae</taxon>
        <taxon>Pentapetalae</taxon>
        <taxon>asterids</taxon>
        <taxon>lamiids</taxon>
        <taxon>Gentianales</taxon>
        <taxon>Rubiaceae</taxon>
        <taxon>Cinchonoideae</taxon>
        <taxon>Cinchoneae</taxon>
        <taxon>Cinchona</taxon>
    </lineage>
</organism>
<proteinExistence type="predicted"/>
<dbReference type="Proteomes" id="UP001630127">
    <property type="component" value="Unassembled WGS sequence"/>
</dbReference>
<gene>
    <name evidence="2" type="ORF">ACH5RR_008804</name>
</gene>
<feature type="compositionally biased region" description="Basic and acidic residues" evidence="1">
    <location>
        <begin position="1"/>
        <end position="10"/>
    </location>
</feature>
<dbReference type="EMBL" id="JBJUIK010000004">
    <property type="protein sequence ID" value="KAL3529482.1"/>
    <property type="molecule type" value="Genomic_DNA"/>
</dbReference>
<name>A0ABD3ACN2_9GENT</name>
<protein>
    <submittedName>
        <fullName evidence="2">Uncharacterized protein</fullName>
    </submittedName>
</protein>
<keyword evidence="3" id="KW-1185">Reference proteome</keyword>
<evidence type="ECO:0000256" key="1">
    <source>
        <dbReference type="SAM" id="MobiDB-lite"/>
    </source>
</evidence>
<sequence length="133" mass="14905">MEVEADDPHANDSGPRSNQHFLEDLRVPANPSGIMVQDPLEDNKVSTNHKVVNDQALLEEADGVSVLKVTLSVHKDGKKSEHGAEEEDGFYENSRMLSDDHELLNVPEQLPVRDLVFSEPRENSYQGEFQLVL</sequence>
<comment type="caution">
    <text evidence="2">The sequence shown here is derived from an EMBL/GenBank/DDBJ whole genome shotgun (WGS) entry which is preliminary data.</text>
</comment>
<dbReference type="AlphaFoldDB" id="A0ABD3ACN2"/>
<evidence type="ECO:0000313" key="2">
    <source>
        <dbReference type="EMBL" id="KAL3529482.1"/>
    </source>
</evidence>
<accession>A0ABD3ACN2</accession>
<reference evidence="2 3" key="1">
    <citation type="submission" date="2024-11" db="EMBL/GenBank/DDBJ databases">
        <title>A near-complete genome assembly of Cinchona calisaya.</title>
        <authorList>
            <person name="Lian D.C."/>
            <person name="Zhao X.W."/>
            <person name="Wei L."/>
        </authorList>
    </citation>
    <scope>NUCLEOTIDE SEQUENCE [LARGE SCALE GENOMIC DNA]</scope>
    <source>
        <tissue evidence="2">Nenye</tissue>
    </source>
</reference>
<feature type="region of interest" description="Disordered" evidence="1">
    <location>
        <begin position="1"/>
        <end position="24"/>
    </location>
</feature>